<gene>
    <name evidence="4" type="ORF">HELGO_WM43430</name>
</gene>
<dbReference type="PANTHER" id="PTHR30108">
    <property type="entry name" value="3-OCTAPRENYL-4-HYDROXYBENZOATE CARBOXY-LYASE-RELATED"/>
    <property type="match status" value="1"/>
</dbReference>
<proteinExistence type="predicted"/>
<reference evidence="4" key="1">
    <citation type="submission" date="2020-01" db="EMBL/GenBank/DDBJ databases">
        <authorList>
            <person name="Meier V. D."/>
            <person name="Meier V D."/>
        </authorList>
    </citation>
    <scope>NUCLEOTIDE SEQUENCE</scope>
    <source>
        <strain evidence="4">HLG_WM_MAG_10</strain>
    </source>
</reference>
<dbReference type="InterPro" id="IPR002830">
    <property type="entry name" value="UbiD"/>
</dbReference>
<dbReference type="SUPFAM" id="SSF50475">
    <property type="entry name" value="FMN-binding split barrel"/>
    <property type="match status" value="1"/>
</dbReference>
<dbReference type="InterPro" id="IPR048304">
    <property type="entry name" value="UbiD_Rift_dom"/>
</dbReference>
<feature type="domain" description="3-octaprenyl-4-hydroxybenzoate carboxy-lyase-like Rift-related" evidence="1">
    <location>
        <begin position="126"/>
        <end position="316"/>
    </location>
</feature>
<dbReference type="EMBL" id="CACVAQ010000260">
    <property type="protein sequence ID" value="CAA6818055.1"/>
    <property type="molecule type" value="Genomic_DNA"/>
</dbReference>
<dbReference type="InterPro" id="IPR049381">
    <property type="entry name" value="UbiD-like_C"/>
</dbReference>
<evidence type="ECO:0000313" key="4">
    <source>
        <dbReference type="EMBL" id="CAA6818055.1"/>
    </source>
</evidence>
<evidence type="ECO:0000259" key="2">
    <source>
        <dbReference type="Pfam" id="PF20695"/>
    </source>
</evidence>
<name>A0A6S6TFF2_9BACT</name>
<sequence>MSYRSLNDCVKDLEKHGKLLRIKSEVDPNLEMAEIHRRIFDAKGPAILYENVKGSPFRALSNLYGTKERTRFLFRHTLENVQKVIALKIDPIQLLKNPGKYWKAPFTALTGLPQKARFSKPILFGETTISALPQIKSWGMDGGAFVTLPQVFSMGPDSKDIMKSNLGMYRIQLSGNDYQMDKEVGLHYQLHRGIGVHHKAYNDSDKPFKVSVFIGGPPSNAFSAIMPLPENLSELTFAGLLNGHRFRYFEQHGHTLSADADFCITGTVVKNKKMREGPFGDHLGYYSLEHDFPVLEVDKVYHRKDAIWHFTVVGRPPAEDSNFGYLIHELVKELAPQEFPGLKDINAVDAAGVHPLLLAIGSERYMPFRERRPEEILTIANHLLGKGQTTLAKYLFIADHSDDPKLDTHHIEHYFNHILERVDWTRDLHFQTKTTIDTLDYSGDGWNSGSKLVVACCGDKKRSLDATLPENFDLPIGFSKPKFVQKGILAIQAPPYTDHESGQKAIRHLESYLERYEMEHIPMVLVVDDSDFVTQTLNNFVWVTFTRSNPSHDIHGLRSFVEHKHWGCRGSLIFDARIKPHHAPPLIVDEKVKLKVDKLFSKGGELYKKA</sequence>
<accession>A0A6S6TFF2</accession>
<evidence type="ECO:0000259" key="3">
    <source>
        <dbReference type="Pfam" id="PF20696"/>
    </source>
</evidence>
<feature type="domain" description="3-octaprenyl-4-hydroxybenzoate carboxy-lyase-like C-terminal" evidence="3">
    <location>
        <begin position="322"/>
        <end position="456"/>
    </location>
</feature>
<dbReference type="Pfam" id="PF20695">
    <property type="entry name" value="UbiD_N"/>
    <property type="match status" value="1"/>
</dbReference>
<protein>
    <submittedName>
        <fullName evidence="4">3-polyprenyl-4-hydroxybenzoate carboxy-lyase (EC)</fullName>
        <ecNumber evidence="4">4.1.1.-</ecNumber>
    </submittedName>
</protein>
<dbReference type="AlphaFoldDB" id="A0A6S6TFF2"/>
<keyword evidence="4" id="KW-0456">Lyase</keyword>
<dbReference type="Pfam" id="PF01977">
    <property type="entry name" value="UbiD"/>
    <property type="match status" value="1"/>
</dbReference>
<dbReference type="SUPFAM" id="SSF143968">
    <property type="entry name" value="UbiD C-terminal domain-like"/>
    <property type="match status" value="2"/>
</dbReference>
<organism evidence="4">
    <name type="scientific">uncultured Aureispira sp</name>
    <dbReference type="NCBI Taxonomy" id="1331704"/>
    <lineage>
        <taxon>Bacteria</taxon>
        <taxon>Pseudomonadati</taxon>
        <taxon>Bacteroidota</taxon>
        <taxon>Saprospiria</taxon>
        <taxon>Saprospirales</taxon>
        <taxon>Saprospiraceae</taxon>
        <taxon>Aureispira</taxon>
        <taxon>environmental samples</taxon>
    </lineage>
</organism>
<dbReference type="GO" id="GO:0005737">
    <property type="term" value="C:cytoplasm"/>
    <property type="evidence" value="ECO:0007669"/>
    <property type="project" value="TreeGrafter"/>
</dbReference>
<dbReference type="Pfam" id="PF20696">
    <property type="entry name" value="UbiD_C"/>
    <property type="match status" value="1"/>
</dbReference>
<dbReference type="Gene3D" id="3.40.1670.10">
    <property type="entry name" value="UbiD C-terminal domain-like"/>
    <property type="match status" value="1"/>
</dbReference>
<evidence type="ECO:0000259" key="1">
    <source>
        <dbReference type="Pfam" id="PF01977"/>
    </source>
</evidence>
<dbReference type="GO" id="GO:0016831">
    <property type="term" value="F:carboxy-lyase activity"/>
    <property type="evidence" value="ECO:0007669"/>
    <property type="project" value="InterPro"/>
</dbReference>
<dbReference type="EC" id="4.1.1.-" evidence="4"/>
<dbReference type="InterPro" id="IPR049383">
    <property type="entry name" value="UbiD-like_N"/>
</dbReference>
<feature type="domain" description="3-octaprenyl-4-hydroxybenzoate carboxy-lyase-like N-terminal" evidence="2">
    <location>
        <begin position="11"/>
        <end position="86"/>
    </location>
</feature>
<dbReference type="PANTHER" id="PTHR30108:SF7">
    <property type="entry name" value="3-POLYPRENYL-4-HYDROXYBENZOATE DECARBOXYLASE"/>
    <property type="match status" value="1"/>
</dbReference>